<comment type="catalytic activity">
    <reaction evidence="7 8">
        <text>UDP-alpha-D-glucose + 2 NAD(+) + H2O = UDP-alpha-D-glucuronate + 2 NADH + 3 H(+)</text>
        <dbReference type="Rhea" id="RHEA:23596"/>
        <dbReference type="ChEBI" id="CHEBI:15377"/>
        <dbReference type="ChEBI" id="CHEBI:15378"/>
        <dbReference type="ChEBI" id="CHEBI:57540"/>
        <dbReference type="ChEBI" id="CHEBI:57945"/>
        <dbReference type="ChEBI" id="CHEBI:58052"/>
        <dbReference type="ChEBI" id="CHEBI:58885"/>
        <dbReference type="EC" id="1.1.1.22"/>
    </reaction>
</comment>
<name>A0ABS4QWR6_9HYPH</name>
<dbReference type="InterPro" id="IPR036291">
    <property type="entry name" value="NAD(P)-bd_dom_sf"/>
</dbReference>
<dbReference type="Pfam" id="PF03721">
    <property type="entry name" value="UDPG_MGDP_dh_N"/>
    <property type="match status" value="1"/>
</dbReference>
<evidence type="ECO:0000313" key="11">
    <source>
        <dbReference type="Proteomes" id="UP000730739"/>
    </source>
</evidence>
<dbReference type="RefSeq" id="WP_209601341.1">
    <property type="nucleotide sequence ID" value="NZ_JAGILA010000002.1"/>
</dbReference>
<evidence type="ECO:0000256" key="1">
    <source>
        <dbReference type="ARBA" id="ARBA00004701"/>
    </source>
</evidence>
<dbReference type="InterPro" id="IPR001732">
    <property type="entry name" value="UDP-Glc/GDP-Man_DH_N"/>
</dbReference>
<proteinExistence type="inferred from homology"/>
<keyword evidence="11" id="KW-1185">Reference proteome</keyword>
<comment type="similarity">
    <text evidence="2 8">Belongs to the UDP-glucose/GDP-mannose dehydrogenase family.</text>
</comment>
<dbReference type="PIRSF" id="PIRSF000124">
    <property type="entry name" value="UDPglc_GDPman_dh"/>
    <property type="match status" value="1"/>
</dbReference>
<evidence type="ECO:0000259" key="9">
    <source>
        <dbReference type="SMART" id="SM00984"/>
    </source>
</evidence>
<dbReference type="SMART" id="SM00984">
    <property type="entry name" value="UDPG_MGDP_dh_C"/>
    <property type="match status" value="1"/>
</dbReference>
<comment type="pathway">
    <text evidence="1">Nucleotide-sugar biosynthesis; UDP-alpha-D-glucuronate biosynthesis; UDP-alpha-D-glucuronate from UDP-alpha-D-glucose: step 1/1.</text>
</comment>
<dbReference type="PANTHER" id="PTHR43750:SF3">
    <property type="entry name" value="UDP-GLUCOSE 6-DEHYDROGENASE TUAD"/>
    <property type="match status" value="1"/>
</dbReference>
<dbReference type="PANTHER" id="PTHR43750">
    <property type="entry name" value="UDP-GLUCOSE 6-DEHYDROGENASE TUAD"/>
    <property type="match status" value="1"/>
</dbReference>
<reference evidence="10 11" key="1">
    <citation type="submission" date="2021-03" db="EMBL/GenBank/DDBJ databases">
        <title>Genomic Encyclopedia of Type Strains, Phase IV (KMG-IV): sequencing the most valuable type-strain genomes for metagenomic binning, comparative biology and taxonomic classification.</title>
        <authorList>
            <person name="Goeker M."/>
        </authorList>
    </citation>
    <scope>NUCLEOTIDE SEQUENCE [LARGE SCALE GENOMIC DNA]</scope>
    <source>
        <strain evidence="10 11">DSM 13372</strain>
    </source>
</reference>
<organism evidence="10 11">
    <name type="scientific">Sinorhizobium kostiense</name>
    <dbReference type="NCBI Taxonomy" id="76747"/>
    <lineage>
        <taxon>Bacteria</taxon>
        <taxon>Pseudomonadati</taxon>
        <taxon>Pseudomonadota</taxon>
        <taxon>Alphaproteobacteria</taxon>
        <taxon>Hyphomicrobiales</taxon>
        <taxon>Rhizobiaceae</taxon>
        <taxon>Sinorhizobium/Ensifer group</taxon>
        <taxon>Sinorhizobium</taxon>
    </lineage>
</organism>
<dbReference type="GO" id="GO:0003979">
    <property type="term" value="F:UDP-glucose 6-dehydrogenase activity"/>
    <property type="evidence" value="ECO:0007669"/>
    <property type="project" value="UniProtKB-EC"/>
</dbReference>
<dbReference type="EC" id="1.1.1.22" evidence="3 8"/>
<evidence type="ECO:0000256" key="4">
    <source>
        <dbReference type="ARBA" id="ARBA00015132"/>
    </source>
</evidence>
<evidence type="ECO:0000256" key="8">
    <source>
        <dbReference type="PIRNR" id="PIRNR000124"/>
    </source>
</evidence>
<dbReference type="InterPro" id="IPR014026">
    <property type="entry name" value="UDP-Glc/GDP-Man_DH_dimer"/>
</dbReference>
<evidence type="ECO:0000256" key="7">
    <source>
        <dbReference type="ARBA" id="ARBA00047473"/>
    </source>
</evidence>
<dbReference type="InterPro" id="IPR008927">
    <property type="entry name" value="6-PGluconate_DH-like_C_sf"/>
</dbReference>
<evidence type="ECO:0000256" key="5">
    <source>
        <dbReference type="ARBA" id="ARBA00023002"/>
    </source>
</evidence>
<evidence type="ECO:0000256" key="3">
    <source>
        <dbReference type="ARBA" id="ARBA00012954"/>
    </source>
</evidence>
<evidence type="ECO:0000256" key="6">
    <source>
        <dbReference type="ARBA" id="ARBA00023027"/>
    </source>
</evidence>
<dbReference type="PIRSF" id="PIRSF500134">
    <property type="entry name" value="UDPglc_DH_bac"/>
    <property type="match status" value="1"/>
</dbReference>
<dbReference type="Pfam" id="PF03720">
    <property type="entry name" value="UDPG_MGDP_dh_C"/>
    <property type="match status" value="1"/>
</dbReference>
<keyword evidence="5 8" id="KW-0560">Oxidoreductase</keyword>
<dbReference type="Gene3D" id="1.20.5.100">
    <property type="entry name" value="Cytochrome c1, transmembrane anchor, C-terminal"/>
    <property type="match status" value="1"/>
</dbReference>
<gene>
    <name evidence="10" type="ORF">J2Z31_001581</name>
</gene>
<dbReference type="InterPro" id="IPR014027">
    <property type="entry name" value="UDP-Glc/GDP-Man_DH_C"/>
</dbReference>
<accession>A0ABS4QWR6</accession>
<evidence type="ECO:0000313" key="10">
    <source>
        <dbReference type="EMBL" id="MBP2235089.1"/>
    </source>
</evidence>
<dbReference type="SUPFAM" id="SSF48179">
    <property type="entry name" value="6-phosphogluconate dehydrogenase C-terminal domain-like"/>
    <property type="match status" value="1"/>
</dbReference>
<dbReference type="InterPro" id="IPR028357">
    <property type="entry name" value="UDPglc_DH_bac"/>
</dbReference>
<dbReference type="SUPFAM" id="SSF52413">
    <property type="entry name" value="UDP-glucose/GDP-mannose dehydrogenase C-terminal domain"/>
    <property type="match status" value="1"/>
</dbReference>
<sequence length="437" mass="47117">MKITMIGAGYVGLVSGVCFADFGHDVVCLDKDESKIAALKKGEIPIFEPGLAQLVAHNVAAGRLNFTTELTAAVAGSDVVFIAVGTPSRRGDGHADLSYVYAAAREIAANLSGFTVVVTKSTVPVGTGDEVERIIRETNPEADFAVVSNPEFLREGAAIEDFKRPDRIVIGVDGNGDRARAVMTEVYRPLYLNQSPLLFTSRRTSELIKYAGNAFLAMKITFINEMADLCEKVGANVQDVARGIGLDGRIGSKFLHAGPGYGGSCFPKDTLALVKTAQDHDSPVRLVETTVAVNDNRKRAMGRKVIAATGGDVRGRKVAVLGLTFKPNTDDMRDSPAIAIVQTLKDAGAEVTGYDPEGMDNARKLIDGIEYAKDPYEAAARAEALVIVTEWNEFRALDFARLKATMKTPLLVDLRNIYRKDEVTRHGFSYASVGRPD</sequence>
<dbReference type="InterPro" id="IPR017476">
    <property type="entry name" value="UDP-Glc/GDP-Man"/>
</dbReference>
<dbReference type="Proteomes" id="UP000730739">
    <property type="component" value="Unassembled WGS sequence"/>
</dbReference>
<dbReference type="Pfam" id="PF00984">
    <property type="entry name" value="UDPG_MGDP_dh"/>
    <property type="match status" value="1"/>
</dbReference>
<dbReference type="EMBL" id="JAGILA010000002">
    <property type="protein sequence ID" value="MBP2235089.1"/>
    <property type="molecule type" value="Genomic_DNA"/>
</dbReference>
<evidence type="ECO:0000256" key="2">
    <source>
        <dbReference type="ARBA" id="ARBA00006601"/>
    </source>
</evidence>
<feature type="domain" description="UDP-glucose/GDP-mannose dehydrogenase C-terminal" evidence="9">
    <location>
        <begin position="319"/>
        <end position="420"/>
    </location>
</feature>
<dbReference type="SUPFAM" id="SSF51735">
    <property type="entry name" value="NAD(P)-binding Rossmann-fold domains"/>
    <property type="match status" value="1"/>
</dbReference>
<dbReference type="NCBIfam" id="TIGR03026">
    <property type="entry name" value="NDP-sugDHase"/>
    <property type="match status" value="1"/>
</dbReference>
<dbReference type="Gene3D" id="3.40.50.720">
    <property type="entry name" value="NAD(P)-binding Rossmann-like Domain"/>
    <property type="match status" value="2"/>
</dbReference>
<protein>
    <recommendedName>
        <fullName evidence="4 8">UDP-glucose 6-dehydrogenase</fullName>
        <ecNumber evidence="3 8">1.1.1.22</ecNumber>
    </recommendedName>
</protein>
<dbReference type="InterPro" id="IPR036220">
    <property type="entry name" value="UDP-Glc/GDP-Man_DH_C_sf"/>
</dbReference>
<keyword evidence="6 8" id="KW-0520">NAD</keyword>
<comment type="caution">
    <text evidence="10">The sequence shown here is derived from an EMBL/GenBank/DDBJ whole genome shotgun (WGS) entry which is preliminary data.</text>
</comment>